<dbReference type="GO" id="GO:0016740">
    <property type="term" value="F:transferase activity"/>
    <property type="evidence" value="ECO:0007669"/>
    <property type="project" value="UniProtKB-KW"/>
</dbReference>
<name>A0A3L9MCZ3_9FLAO</name>
<dbReference type="EMBL" id="RDOJ01000007">
    <property type="protein sequence ID" value="RLZ10543.1"/>
    <property type="molecule type" value="Genomic_DNA"/>
</dbReference>
<gene>
    <name evidence="2" type="ORF">EAH69_07065</name>
</gene>
<dbReference type="AlphaFoldDB" id="A0A3L9MCZ3"/>
<dbReference type="OrthoDB" id="6315394at2"/>
<feature type="domain" description="Alpha-L-glutamate ligase-related protein ATP-grasp" evidence="1">
    <location>
        <begin position="82"/>
        <end position="333"/>
    </location>
</feature>
<protein>
    <submittedName>
        <fullName evidence="2">Hexapeptide transferase</fullName>
    </submittedName>
</protein>
<keyword evidence="2" id="KW-0808">Transferase</keyword>
<dbReference type="Proteomes" id="UP000275348">
    <property type="component" value="Unassembled WGS sequence"/>
</dbReference>
<evidence type="ECO:0000313" key="2">
    <source>
        <dbReference type="EMBL" id="RLZ10543.1"/>
    </source>
</evidence>
<sequence length="336" mass="38688">MQAINRTKYFLYYLKELDYNKFSKFLNYTCKLTGKSKFNIILDMINSTYKYNVGIMDYFQFRFFEKNDLEREKWVGTGYKYEFDLKTNPKHTRSILENKLEFYEVYKDFIFHPFCKLEDIKNKNSEADAVLTNKTGKMVLKDSLGQCGYDVEIVKTSDYTLESLASYMSSKGYDMAESFIQQHDHINKISSTGLNTVRMFTVINNTGGVDLIGARLRVSVNSHVDNLASGNIACPVDLNTGKINGPGIYSDITKEDVTHHPVTNVQLIGFQIPMWDKVIELTKKIALAHPENRGVGWDIAITNDGIDFIEGNHNWCKTLWQLPVKKGMKDILDKYN</sequence>
<dbReference type="InterPro" id="IPR039523">
    <property type="entry name" value="RimK-rel_E_lig_ATP-grasp"/>
</dbReference>
<proteinExistence type="predicted"/>
<reference evidence="2 3" key="1">
    <citation type="submission" date="2018-10" db="EMBL/GenBank/DDBJ databases">
        <authorList>
            <person name="Chen X."/>
        </authorList>
    </citation>
    <scope>NUCLEOTIDE SEQUENCE [LARGE SCALE GENOMIC DNA]</scope>
    <source>
        <strain evidence="2 3">YIM 102668</strain>
    </source>
</reference>
<accession>A0A3L9MCZ3</accession>
<dbReference type="Pfam" id="PF14397">
    <property type="entry name" value="ATPgrasp_ST"/>
    <property type="match status" value="1"/>
</dbReference>
<dbReference type="SUPFAM" id="SSF56059">
    <property type="entry name" value="Glutathione synthetase ATP-binding domain-like"/>
    <property type="match status" value="1"/>
</dbReference>
<evidence type="ECO:0000259" key="1">
    <source>
        <dbReference type="Pfam" id="PF14397"/>
    </source>
</evidence>
<organism evidence="2 3">
    <name type="scientific">Faecalibacter macacae</name>
    <dbReference type="NCBI Taxonomy" id="1859289"/>
    <lineage>
        <taxon>Bacteria</taxon>
        <taxon>Pseudomonadati</taxon>
        <taxon>Bacteroidota</taxon>
        <taxon>Flavobacteriia</taxon>
        <taxon>Flavobacteriales</taxon>
        <taxon>Weeksellaceae</taxon>
        <taxon>Faecalibacter</taxon>
    </lineage>
</organism>
<comment type="caution">
    <text evidence="2">The sequence shown here is derived from an EMBL/GenBank/DDBJ whole genome shotgun (WGS) entry which is preliminary data.</text>
</comment>
<evidence type="ECO:0000313" key="3">
    <source>
        <dbReference type="Proteomes" id="UP000275348"/>
    </source>
</evidence>
<keyword evidence="3" id="KW-1185">Reference proteome</keyword>